<protein>
    <submittedName>
        <fullName evidence="1">Uncharacterized protein</fullName>
    </submittedName>
</protein>
<comment type="caution">
    <text evidence="1">The sequence shown here is derived from an EMBL/GenBank/DDBJ whole genome shotgun (WGS) entry which is preliminary data.</text>
</comment>
<sequence length="85" mass="9751">MGTIALAQCVYRFAREKKRMRREPVTEEETATVSLKVVPVVTGRSPTLEIKRQQMDGYGYRDGWKITAKLVVKRKKDILVQARNG</sequence>
<accession>A0AAN8S953</accession>
<proteinExistence type="predicted"/>
<dbReference type="Proteomes" id="UP001372834">
    <property type="component" value="Unassembled WGS sequence"/>
</dbReference>
<reference evidence="1 2" key="1">
    <citation type="submission" date="2023-10" db="EMBL/GenBank/DDBJ databases">
        <title>Genomes of two closely related lineages of the louse Polyplax serrata with different host specificities.</title>
        <authorList>
            <person name="Martinu J."/>
            <person name="Tarabai H."/>
            <person name="Stefka J."/>
            <person name="Hypsa V."/>
        </authorList>
    </citation>
    <scope>NUCLEOTIDE SEQUENCE [LARGE SCALE GENOMIC DNA]</scope>
    <source>
        <strain evidence="1">HR10_N</strain>
    </source>
</reference>
<organism evidence="1 2">
    <name type="scientific">Polyplax serrata</name>
    <name type="common">Common mouse louse</name>
    <dbReference type="NCBI Taxonomy" id="468196"/>
    <lineage>
        <taxon>Eukaryota</taxon>
        <taxon>Metazoa</taxon>
        <taxon>Ecdysozoa</taxon>
        <taxon>Arthropoda</taxon>
        <taxon>Hexapoda</taxon>
        <taxon>Insecta</taxon>
        <taxon>Pterygota</taxon>
        <taxon>Neoptera</taxon>
        <taxon>Paraneoptera</taxon>
        <taxon>Psocodea</taxon>
        <taxon>Troctomorpha</taxon>
        <taxon>Phthiraptera</taxon>
        <taxon>Anoplura</taxon>
        <taxon>Polyplacidae</taxon>
        <taxon>Polyplax</taxon>
    </lineage>
</organism>
<dbReference type="AlphaFoldDB" id="A0AAN8S953"/>
<gene>
    <name evidence="1" type="ORF">RUM43_002108</name>
</gene>
<evidence type="ECO:0000313" key="2">
    <source>
        <dbReference type="Proteomes" id="UP001372834"/>
    </source>
</evidence>
<evidence type="ECO:0000313" key="1">
    <source>
        <dbReference type="EMBL" id="KAK6628296.1"/>
    </source>
</evidence>
<dbReference type="EMBL" id="JAWJWE010000036">
    <property type="protein sequence ID" value="KAK6628296.1"/>
    <property type="molecule type" value="Genomic_DNA"/>
</dbReference>
<name>A0AAN8S953_POLSC</name>